<dbReference type="Pfam" id="PF02923">
    <property type="entry name" value="BamHI"/>
    <property type="match status" value="1"/>
</dbReference>
<dbReference type="EMBL" id="CP020563">
    <property type="protein sequence ID" value="ARF73222.1"/>
    <property type="molecule type" value="Genomic_DNA"/>
</dbReference>
<dbReference type="Proteomes" id="UP000192251">
    <property type="component" value="Chromosome"/>
</dbReference>
<name>A0ABC8BS29_9ACTN</name>
<gene>
    <name evidence="1" type="ORF">B7C62_13805</name>
</gene>
<evidence type="ECO:0000313" key="2">
    <source>
        <dbReference type="Proteomes" id="UP000192251"/>
    </source>
</evidence>
<protein>
    <recommendedName>
        <fullName evidence="3">Restriction endonuclease</fullName>
    </recommendedName>
</protein>
<proteinExistence type="predicted"/>
<dbReference type="InterPro" id="IPR011335">
    <property type="entry name" value="Restrct_endonuc-II-like"/>
</dbReference>
<dbReference type="AlphaFoldDB" id="A0ABC8BS29"/>
<organism evidence="1 2">
    <name type="scientific">Kitasatospora albolonga</name>
    <dbReference type="NCBI Taxonomy" id="68173"/>
    <lineage>
        <taxon>Bacteria</taxon>
        <taxon>Bacillati</taxon>
        <taxon>Actinomycetota</taxon>
        <taxon>Actinomycetes</taxon>
        <taxon>Kitasatosporales</taxon>
        <taxon>Streptomycetaceae</taxon>
        <taxon>Kitasatospora</taxon>
    </lineage>
</organism>
<evidence type="ECO:0008006" key="3">
    <source>
        <dbReference type="Google" id="ProtNLM"/>
    </source>
</evidence>
<dbReference type="InterPro" id="IPR011338">
    <property type="entry name" value="BamHI/BglII/BstY"/>
</dbReference>
<dbReference type="Gene3D" id="3.40.91.20">
    <property type="match status" value="1"/>
</dbReference>
<accession>A0ABC8BS29</accession>
<evidence type="ECO:0000313" key="1">
    <source>
        <dbReference type="EMBL" id="ARF73222.1"/>
    </source>
</evidence>
<dbReference type="SUPFAM" id="SSF52980">
    <property type="entry name" value="Restriction endonuclease-like"/>
    <property type="match status" value="1"/>
</dbReference>
<dbReference type="KEGG" id="kab:B7C62_13805"/>
<keyword evidence="2" id="KW-1185">Reference proteome</keyword>
<dbReference type="InterPro" id="IPR004194">
    <property type="entry name" value="Restrct_endonuc_II_BamHI"/>
</dbReference>
<reference evidence="1 2" key="1">
    <citation type="submission" date="2017-04" db="EMBL/GenBank/DDBJ databases">
        <title>The complete genome sequence of Streptomyces albolongus YIM 101047, the producer of novel bafilomycins and novel odoriferous sesquiterpenoids.</title>
        <authorList>
            <person name="Yin M."/>
            <person name="Jiang Y."/>
        </authorList>
    </citation>
    <scope>NUCLEOTIDE SEQUENCE [LARGE SCALE GENOMIC DNA]</scope>
    <source>
        <strain evidence="1 2">YIM 101047</strain>
    </source>
</reference>
<sequence length="219" mass="24473">MYATRVKITEWRTLVDQGRYSSSSAFQRVEQDIRAAVTDVVWPPGSDRFTIHPESGKKRGEGNGVVPIKKSFAESLEQRGWELERRAPKTEEIEQKVVKGSRPGAFDGHLSFPGNDPLPFAVEWETGNISSSHRAINRIGLGMKVGYLSGGVLVVPSAELARYLTDRIGNAPELLPYHPLWEEWTFQKFGYFGIVTVEHDAESFDVARIPKGKDGRAES</sequence>